<dbReference type="EMBL" id="CAJVQB010002666">
    <property type="protein sequence ID" value="CAG8583186.1"/>
    <property type="molecule type" value="Genomic_DNA"/>
</dbReference>
<name>A0ABN7UHY5_GIGMA</name>
<keyword evidence="2" id="KW-1185">Reference proteome</keyword>
<comment type="caution">
    <text evidence="1">The sequence shown here is derived from an EMBL/GenBank/DDBJ whole genome shotgun (WGS) entry which is preliminary data.</text>
</comment>
<reference evidence="1 2" key="1">
    <citation type="submission" date="2021-06" db="EMBL/GenBank/DDBJ databases">
        <authorList>
            <person name="Kallberg Y."/>
            <person name="Tangrot J."/>
            <person name="Rosling A."/>
        </authorList>
    </citation>
    <scope>NUCLEOTIDE SEQUENCE [LARGE SCALE GENOMIC DNA]</scope>
    <source>
        <strain evidence="1 2">120-4 pot B 10/14</strain>
    </source>
</reference>
<accession>A0ABN7UHY5</accession>
<dbReference type="Proteomes" id="UP000789901">
    <property type="component" value="Unassembled WGS sequence"/>
</dbReference>
<evidence type="ECO:0000313" key="1">
    <source>
        <dbReference type="EMBL" id="CAG8583186.1"/>
    </source>
</evidence>
<sequence length="131" mass="14601">MVDAQAWLDQNYPENGTCMRVEDKENYGKNRNLIVNLDISNQNLKGPLKLNKDLDQSHNQLKSNNFALPNSPNATSNSLASLDLHSTDICVRFDSTLNITPTSSSFSTYFPLPQPQQSTPTIPYSSEVLLV</sequence>
<gene>
    <name evidence="1" type="ORF">GMARGA_LOCUS6047</name>
</gene>
<evidence type="ECO:0000313" key="2">
    <source>
        <dbReference type="Proteomes" id="UP000789901"/>
    </source>
</evidence>
<organism evidence="1 2">
    <name type="scientific">Gigaspora margarita</name>
    <dbReference type="NCBI Taxonomy" id="4874"/>
    <lineage>
        <taxon>Eukaryota</taxon>
        <taxon>Fungi</taxon>
        <taxon>Fungi incertae sedis</taxon>
        <taxon>Mucoromycota</taxon>
        <taxon>Glomeromycotina</taxon>
        <taxon>Glomeromycetes</taxon>
        <taxon>Diversisporales</taxon>
        <taxon>Gigasporaceae</taxon>
        <taxon>Gigaspora</taxon>
    </lineage>
</organism>
<protein>
    <submittedName>
        <fullName evidence="1">13366_t:CDS:1</fullName>
    </submittedName>
</protein>
<proteinExistence type="predicted"/>